<dbReference type="EMBL" id="CP040058">
    <property type="protein sequence ID" value="QCP35195.1"/>
    <property type="molecule type" value="Genomic_DNA"/>
</dbReference>
<evidence type="ECO:0000256" key="4">
    <source>
        <dbReference type="ARBA" id="ARBA00022448"/>
    </source>
</evidence>
<feature type="transmembrane region" description="Helical" evidence="10">
    <location>
        <begin position="189"/>
        <end position="214"/>
    </location>
</feature>
<feature type="transmembrane region" description="Helical" evidence="10">
    <location>
        <begin position="12"/>
        <end position="33"/>
    </location>
</feature>
<keyword evidence="12" id="KW-1185">Reference proteome</keyword>
<feature type="transmembrane region" description="Helical" evidence="10">
    <location>
        <begin position="163"/>
        <end position="183"/>
    </location>
</feature>
<evidence type="ECO:0000256" key="6">
    <source>
        <dbReference type="ARBA" id="ARBA00022692"/>
    </source>
</evidence>
<dbReference type="AlphaFoldDB" id="A0A4P8IEE4"/>
<evidence type="ECO:0000256" key="9">
    <source>
        <dbReference type="ARBA" id="ARBA00023251"/>
    </source>
</evidence>
<feature type="transmembrane region" description="Helical" evidence="10">
    <location>
        <begin position="279"/>
        <end position="299"/>
    </location>
</feature>
<evidence type="ECO:0000256" key="2">
    <source>
        <dbReference type="ARBA" id="ARBA00008417"/>
    </source>
</evidence>
<evidence type="ECO:0000256" key="5">
    <source>
        <dbReference type="ARBA" id="ARBA00022475"/>
    </source>
</evidence>
<dbReference type="KEGG" id="arf:AR1Y2_1741"/>
<dbReference type="InterPro" id="IPR045070">
    <property type="entry name" value="MATE_MepA-like"/>
</dbReference>
<feature type="transmembrane region" description="Helical" evidence="10">
    <location>
        <begin position="311"/>
        <end position="337"/>
    </location>
</feature>
<dbReference type="PANTHER" id="PTHR43823:SF3">
    <property type="entry name" value="MULTIDRUG EXPORT PROTEIN MEPA"/>
    <property type="match status" value="1"/>
</dbReference>
<accession>A0A4P8IEE4</accession>
<comment type="similarity">
    <text evidence="2">Belongs to the multi antimicrobial extrusion (MATE) (TC 2.A.66.1) family. MepA subfamily.</text>
</comment>
<keyword evidence="4" id="KW-0813">Transport</keyword>
<dbReference type="Pfam" id="PF01554">
    <property type="entry name" value="MatE"/>
    <property type="match status" value="2"/>
</dbReference>
<evidence type="ECO:0000256" key="3">
    <source>
        <dbReference type="ARBA" id="ARBA00022106"/>
    </source>
</evidence>
<feature type="transmembrane region" description="Helical" evidence="10">
    <location>
        <begin position="357"/>
        <end position="379"/>
    </location>
</feature>
<dbReference type="CDD" id="cd13143">
    <property type="entry name" value="MATE_MepA_like"/>
    <property type="match status" value="1"/>
</dbReference>
<protein>
    <recommendedName>
        <fullName evidence="3">Multidrug export protein MepA</fullName>
    </recommendedName>
</protein>
<sequence length="458" mass="49598">MTKSIGQDFKLFSLLKFALPSMIMMVFMSLYTIIDGVFISRLIGSDALSATNIVYPAINVLIAVGIMLSTGGSAIIAKKIGERKSGEARKNFSLIVATGAAFGAAALILGNMGITPLIKMLGATDRIFELCRTYLSVLLYFAPMCVLQLLFQMLFVTAGRPGIGLVTTIVGGITNAVLDYVFMGPLQMGIAGAALATGLGQAVPAVIGVVYFFAVKEELYFVKPNIDLKVLKYSCLNGSSEMVTNLCTAMVTFLFNIMILKLAGEEGVAAMTIVLYGQFLFNALYLGFSMGIGPVFSFNYGSGNRKLLRRIFRICILFIAVSAVIVTIAALSGASLIVEIFTPKESGTYDLARRGFFLFSFNYLFAGMNIFASAMFTAFSNGKISAIISFMRTFVFIIGSILILPRIMGIDGIWLAVPLAELLTILGSVWFFWKMKDVYHYAGKGAGNDLGKKQKYNV</sequence>
<dbReference type="RefSeq" id="WP_137328609.1">
    <property type="nucleotide sequence ID" value="NZ_CP040058.1"/>
</dbReference>
<keyword evidence="9" id="KW-0046">Antibiotic resistance</keyword>
<comment type="subcellular location">
    <subcellularLocation>
        <location evidence="1">Cell membrane</location>
        <topology evidence="1">Multi-pass membrane protein</topology>
    </subcellularLocation>
</comment>
<feature type="transmembrane region" description="Helical" evidence="10">
    <location>
        <begin position="235"/>
        <end position="259"/>
    </location>
</feature>
<reference evidence="11 12" key="1">
    <citation type="submission" date="2019-05" db="EMBL/GenBank/DDBJ databases">
        <title>Complete genome sequencing of Anaerostipes rhamnosivorans.</title>
        <authorList>
            <person name="Bui T.P.N."/>
            <person name="de Vos W.M."/>
        </authorList>
    </citation>
    <scope>NUCLEOTIDE SEQUENCE [LARGE SCALE GENOMIC DNA]</scope>
    <source>
        <strain evidence="11 12">1y2</strain>
    </source>
</reference>
<proteinExistence type="inferred from homology"/>
<dbReference type="InterPro" id="IPR051327">
    <property type="entry name" value="MATE_MepA_subfamily"/>
</dbReference>
<feature type="transmembrane region" description="Helical" evidence="10">
    <location>
        <begin position="92"/>
        <end position="114"/>
    </location>
</feature>
<feature type="transmembrane region" description="Helical" evidence="10">
    <location>
        <begin position="386"/>
        <end position="407"/>
    </location>
</feature>
<dbReference type="InterPro" id="IPR002528">
    <property type="entry name" value="MATE_fam"/>
</dbReference>
<evidence type="ECO:0000256" key="10">
    <source>
        <dbReference type="SAM" id="Phobius"/>
    </source>
</evidence>
<evidence type="ECO:0000256" key="1">
    <source>
        <dbReference type="ARBA" id="ARBA00004651"/>
    </source>
</evidence>
<name>A0A4P8IEE4_9FIRM</name>
<evidence type="ECO:0000256" key="8">
    <source>
        <dbReference type="ARBA" id="ARBA00023136"/>
    </source>
</evidence>
<keyword evidence="5" id="KW-1003">Cell membrane</keyword>
<dbReference type="Proteomes" id="UP000298653">
    <property type="component" value="Chromosome"/>
</dbReference>
<feature type="transmembrane region" description="Helical" evidence="10">
    <location>
        <begin position="134"/>
        <end position="156"/>
    </location>
</feature>
<dbReference type="GO" id="GO:0042910">
    <property type="term" value="F:xenobiotic transmembrane transporter activity"/>
    <property type="evidence" value="ECO:0007669"/>
    <property type="project" value="InterPro"/>
</dbReference>
<evidence type="ECO:0000313" key="11">
    <source>
        <dbReference type="EMBL" id="QCP35195.1"/>
    </source>
</evidence>
<evidence type="ECO:0000313" key="12">
    <source>
        <dbReference type="Proteomes" id="UP000298653"/>
    </source>
</evidence>
<dbReference type="GO" id="GO:0046677">
    <property type="term" value="P:response to antibiotic"/>
    <property type="evidence" value="ECO:0007669"/>
    <property type="project" value="UniProtKB-KW"/>
</dbReference>
<feature type="transmembrane region" description="Helical" evidence="10">
    <location>
        <begin position="53"/>
        <end position="71"/>
    </location>
</feature>
<keyword evidence="6 10" id="KW-0812">Transmembrane</keyword>
<dbReference type="GO" id="GO:0005886">
    <property type="term" value="C:plasma membrane"/>
    <property type="evidence" value="ECO:0007669"/>
    <property type="project" value="UniProtKB-SubCell"/>
</dbReference>
<dbReference type="InterPro" id="IPR048279">
    <property type="entry name" value="MdtK-like"/>
</dbReference>
<organism evidence="11 12">
    <name type="scientific">Anaerostipes rhamnosivorans</name>
    <dbReference type="NCBI Taxonomy" id="1229621"/>
    <lineage>
        <taxon>Bacteria</taxon>
        <taxon>Bacillati</taxon>
        <taxon>Bacillota</taxon>
        <taxon>Clostridia</taxon>
        <taxon>Lachnospirales</taxon>
        <taxon>Lachnospiraceae</taxon>
        <taxon>Anaerostipes</taxon>
    </lineage>
</organism>
<evidence type="ECO:0000256" key="7">
    <source>
        <dbReference type="ARBA" id="ARBA00022989"/>
    </source>
</evidence>
<dbReference type="GO" id="GO:0015297">
    <property type="term" value="F:antiporter activity"/>
    <property type="evidence" value="ECO:0007669"/>
    <property type="project" value="InterPro"/>
</dbReference>
<dbReference type="OrthoDB" id="9808954at2"/>
<gene>
    <name evidence="11" type="ORF">AR1Y2_1741</name>
</gene>
<keyword evidence="8 10" id="KW-0472">Membrane</keyword>
<dbReference type="PIRSF" id="PIRSF006603">
    <property type="entry name" value="DinF"/>
    <property type="match status" value="1"/>
</dbReference>
<feature type="transmembrane region" description="Helical" evidence="10">
    <location>
        <begin position="413"/>
        <end position="433"/>
    </location>
</feature>
<dbReference type="PANTHER" id="PTHR43823">
    <property type="entry name" value="SPORULATION PROTEIN YKVU"/>
    <property type="match status" value="1"/>
</dbReference>
<keyword evidence="7 10" id="KW-1133">Transmembrane helix</keyword>